<feature type="active site" description="Proton donor/acceptor" evidence="7">
    <location>
        <position position="440"/>
    </location>
</feature>
<dbReference type="GO" id="GO:0009252">
    <property type="term" value="P:peptidoglycan biosynthetic process"/>
    <property type="evidence" value="ECO:0007669"/>
    <property type="project" value="UniProtKB-UniPathway"/>
</dbReference>
<dbReference type="SUPFAM" id="SSF141523">
    <property type="entry name" value="L,D-transpeptidase catalytic domain-like"/>
    <property type="match status" value="1"/>
</dbReference>
<dbReference type="Pfam" id="PF01471">
    <property type="entry name" value="PG_binding_1"/>
    <property type="match status" value="1"/>
</dbReference>
<dbReference type="InterPro" id="IPR036365">
    <property type="entry name" value="PGBD-like_sf"/>
</dbReference>
<dbReference type="GO" id="GO:0016740">
    <property type="term" value="F:transferase activity"/>
    <property type="evidence" value="ECO:0007669"/>
    <property type="project" value="UniProtKB-KW"/>
</dbReference>
<dbReference type="InterPro" id="IPR036366">
    <property type="entry name" value="PGBDSf"/>
</dbReference>
<evidence type="ECO:0000256" key="1">
    <source>
        <dbReference type="ARBA" id="ARBA00004752"/>
    </source>
</evidence>
<dbReference type="PANTHER" id="PTHR41533">
    <property type="entry name" value="L,D-TRANSPEPTIDASE HI_1667-RELATED"/>
    <property type="match status" value="1"/>
</dbReference>
<evidence type="ECO:0000256" key="7">
    <source>
        <dbReference type="PROSITE-ProRule" id="PRU01373"/>
    </source>
</evidence>
<comment type="pathway">
    <text evidence="1 7">Cell wall biogenesis; peptidoglycan biosynthesis.</text>
</comment>
<evidence type="ECO:0000256" key="8">
    <source>
        <dbReference type="SAM" id="SignalP"/>
    </source>
</evidence>
<dbReference type="InterPro" id="IPR005490">
    <property type="entry name" value="LD_TPept_cat_dom"/>
</dbReference>
<dbReference type="InterPro" id="IPR002477">
    <property type="entry name" value="Peptidoglycan-bd-like"/>
</dbReference>
<feature type="active site" description="Nucleophile" evidence="7">
    <location>
        <position position="459"/>
    </location>
</feature>
<dbReference type="Pfam" id="PF03734">
    <property type="entry name" value="YkuD"/>
    <property type="match status" value="1"/>
</dbReference>
<dbReference type="AlphaFoldDB" id="A0A7D9D2I6"/>
<gene>
    <name evidence="10" type="ORF">JTBM06_V1_300007</name>
</gene>
<name>A0A7D9D2I6_9GAMM</name>
<accession>A0A7D9D2I6</accession>
<dbReference type="EMBL" id="LR633967">
    <property type="protein sequence ID" value="VUX56117.1"/>
    <property type="molecule type" value="Genomic_DNA"/>
</dbReference>
<keyword evidence="8" id="KW-0732">Signal</keyword>
<protein>
    <recommendedName>
        <fullName evidence="9">L,D-TPase catalytic domain-containing protein</fullName>
    </recommendedName>
</protein>
<dbReference type="CDD" id="cd16913">
    <property type="entry name" value="YkuD_like"/>
    <property type="match status" value="1"/>
</dbReference>
<dbReference type="PROSITE" id="PS52029">
    <property type="entry name" value="LD_TPASE"/>
    <property type="match status" value="1"/>
</dbReference>
<evidence type="ECO:0000256" key="3">
    <source>
        <dbReference type="ARBA" id="ARBA00022679"/>
    </source>
</evidence>
<dbReference type="Gene3D" id="2.40.440.10">
    <property type="entry name" value="L,D-transpeptidase catalytic domain-like"/>
    <property type="match status" value="1"/>
</dbReference>
<proteinExistence type="inferred from homology"/>
<dbReference type="GO" id="GO:0071555">
    <property type="term" value="P:cell wall organization"/>
    <property type="evidence" value="ECO:0007669"/>
    <property type="project" value="UniProtKB-UniRule"/>
</dbReference>
<dbReference type="GO" id="GO:0004180">
    <property type="term" value="F:carboxypeptidase activity"/>
    <property type="evidence" value="ECO:0007669"/>
    <property type="project" value="UniProtKB-ARBA"/>
</dbReference>
<sequence length="554" mass="63495">MNLRNFILVAALVLVFPPHANTQQRSEERIQTLSEQLLLGSEVSIDGVILASRHIIPEFYARREFKPAWADDEQIDEFVSLAGRAAEEGLDPADYNHSEIVNLLEQHRADRDDDHLRAEVDVLLTESLSRYGYHLIFGKVDPADLDENWNWSRSSGGRDPAALIQQAIDSRSIETFIDDYLDRGPVYYRVKAILSEYRALKESGGWPQIASGPTLRPGMSDARIPVVRERLMITGDLPRSADSRSPTFDEDLKRGVERFQDRHNLDQDGVIGPQTLAAMNVTVDQRINQIRVNLERIRWIIRDLEDEFVITNIAAFRTYLIRDQQVVWSARSQVGRYYRQTPVFKGQMKYLQFNPTWTVPPGILRKDILPRVLEDPAYLATKNMDLIDRDGNKVDPASVDWSRYGAGRLPPYQFVQRPGPTNALGRVKFIFPNSHFVFLHDTPSKSLFERTERSFSSGCIRVENPFEFAELLLDDPAKWNADTIQQMLDSEKPRTVFLKEPMTVMLLYSTVGVADEEVVRFYNDIYQRDARVLEPLDGDFEFSLPADAPAYVNQ</sequence>
<dbReference type="InterPro" id="IPR052905">
    <property type="entry name" value="LD-transpeptidase_YkuD-like"/>
</dbReference>
<dbReference type="Pfam" id="PF20142">
    <property type="entry name" value="Scaffold"/>
    <property type="match status" value="1"/>
</dbReference>
<keyword evidence="4 7" id="KW-0133">Cell shape</keyword>
<feature type="chain" id="PRO_5028035652" description="L,D-TPase catalytic domain-containing protein" evidence="8">
    <location>
        <begin position="21"/>
        <end position="554"/>
    </location>
</feature>
<keyword evidence="5 7" id="KW-0573">Peptidoglycan synthesis</keyword>
<evidence type="ECO:0000259" key="9">
    <source>
        <dbReference type="PROSITE" id="PS52029"/>
    </source>
</evidence>
<feature type="domain" description="L,D-TPase catalytic" evidence="9">
    <location>
        <begin position="307"/>
        <end position="487"/>
    </location>
</feature>
<organism evidence="10">
    <name type="scientific">uncultured Woeseiaceae bacterium</name>
    <dbReference type="NCBI Taxonomy" id="1983305"/>
    <lineage>
        <taxon>Bacteria</taxon>
        <taxon>Pseudomonadati</taxon>
        <taxon>Pseudomonadota</taxon>
        <taxon>Gammaproteobacteria</taxon>
        <taxon>Woeseiales</taxon>
        <taxon>Woeseiaceae</taxon>
        <taxon>environmental samples</taxon>
    </lineage>
</organism>
<evidence type="ECO:0000256" key="5">
    <source>
        <dbReference type="ARBA" id="ARBA00022984"/>
    </source>
</evidence>
<evidence type="ECO:0000313" key="10">
    <source>
        <dbReference type="EMBL" id="VUX56117.1"/>
    </source>
</evidence>
<dbReference type="InterPro" id="IPR045380">
    <property type="entry name" value="LD_TPept_scaffold_dom"/>
</dbReference>
<evidence type="ECO:0000256" key="2">
    <source>
        <dbReference type="ARBA" id="ARBA00005992"/>
    </source>
</evidence>
<reference evidence="10" key="1">
    <citation type="submission" date="2019-07" db="EMBL/GenBank/DDBJ databases">
        <authorList>
            <person name="Weber M."/>
            <person name="Kostadinov I."/>
            <person name="Kostadinov D I."/>
        </authorList>
    </citation>
    <scope>NUCLEOTIDE SEQUENCE</scope>
    <source>
        <strain evidence="10">Gfbio:sag-sample-m06:053724c1-46a9-4a36-b237-ea2bf867836b</strain>
    </source>
</reference>
<keyword evidence="3" id="KW-0808">Transferase</keyword>
<keyword evidence="6 7" id="KW-0961">Cell wall biogenesis/degradation</keyword>
<dbReference type="PANTHER" id="PTHR41533:SF2">
    <property type="entry name" value="BLR7131 PROTEIN"/>
    <property type="match status" value="1"/>
</dbReference>
<dbReference type="InterPro" id="IPR038063">
    <property type="entry name" value="Transpep_catalytic_dom"/>
</dbReference>
<evidence type="ECO:0000256" key="4">
    <source>
        <dbReference type="ARBA" id="ARBA00022960"/>
    </source>
</evidence>
<dbReference type="SUPFAM" id="SSF47090">
    <property type="entry name" value="PGBD-like"/>
    <property type="match status" value="1"/>
</dbReference>
<comment type="similarity">
    <text evidence="2">Belongs to the YkuD family.</text>
</comment>
<evidence type="ECO:0000256" key="6">
    <source>
        <dbReference type="ARBA" id="ARBA00023316"/>
    </source>
</evidence>
<dbReference type="UniPathway" id="UPA00219"/>
<dbReference type="GO" id="GO:0008360">
    <property type="term" value="P:regulation of cell shape"/>
    <property type="evidence" value="ECO:0007669"/>
    <property type="project" value="UniProtKB-UniRule"/>
</dbReference>
<dbReference type="Gene3D" id="1.10.101.10">
    <property type="entry name" value="PGBD-like superfamily/PGBD"/>
    <property type="match status" value="1"/>
</dbReference>
<feature type="signal peptide" evidence="8">
    <location>
        <begin position="1"/>
        <end position="20"/>
    </location>
</feature>